<keyword evidence="4" id="KW-1185">Reference proteome</keyword>
<proteinExistence type="predicted"/>
<reference evidence="3" key="2">
    <citation type="submission" date="2021-09" db="EMBL/GenBank/DDBJ databases">
        <authorList>
            <person name="Jia N."/>
            <person name="Wang J."/>
            <person name="Shi W."/>
            <person name="Du L."/>
            <person name="Sun Y."/>
            <person name="Zhan W."/>
            <person name="Jiang J."/>
            <person name="Wang Q."/>
            <person name="Zhang B."/>
            <person name="Ji P."/>
            <person name="Sakyi L.B."/>
            <person name="Cui X."/>
            <person name="Yuan T."/>
            <person name="Jiang B."/>
            <person name="Yang W."/>
            <person name="Lam T.T.-Y."/>
            <person name="Chang Q."/>
            <person name="Ding S."/>
            <person name="Wang X."/>
            <person name="Zhu J."/>
            <person name="Ruan X."/>
            <person name="Zhao L."/>
            <person name="Wei J."/>
            <person name="Que T."/>
            <person name="Du C."/>
            <person name="Cheng J."/>
            <person name="Dai P."/>
            <person name="Han X."/>
            <person name="Huang E."/>
            <person name="Gao Y."/>
            <person name="Liu J."/>
            <person name="Shao H."/>
            <person name="Ye R."/>
            <person name="Li L."/>
            <person name="Wei W."/>
            <person name="Wang X."/>
            <person name="Wang C."/>
            <person name="Huo Q."/>
            <person name="Li W."/>
            <person name="Guo W."/>
            <person name="Chen H."/>
            <person name="Chen S."/>
            <person name="Zhou L."/>
            <person name="Zhou L."/>
            <person name="Ni X."/>
            <person name="Tian J."/>
            <person name="Zhou Y."/>
            <person name="Sheng Y."/>
            <person name="Liu T."/>
            <person name="Pan Y."/>
            <person name="Xia L."/>
            <person name="Li J."/>
            <person name="Zhao F."/>
            <person name="Cao W."/>
        </authorList>
    </citation>
    <scope>NUCLEOTIDE SEQUENCE</scope>
    <source>
        <strain evidence="3">Rmic-2018</strain>
        <tissue evidence="3">Larvae</tissue>
    </source>
</reference>
<protein>
    <recommendedName>
        <fullName evidence="2">CCHC-type domain-containing protein</fullName>
    </recommendedName>
</protein>
<evidence type="ECO:0000256" key="1">
    <source>
        <dbReference type="PROSITE-ProRule" id="PRU00047"/>
    </source>
</evidence>
<dbReference type="EMBL" id="JABSTU010000003">
    <property type="protein sequence ID" value="KAH8036189.1"/>
    <property type="molecule type" value="Genomic_DNA"/>
</dbReference>
<accession>A0A9J6EPV0</accession>
<gene>
    <name evidence="3" type="ORF">HPB51_019594</name>
</gene>
<evidence type="ECO:0000259" key="2">
    <source>
        <dbReference type="PROSITE" id="PS50158"/>
    </source>
</evidence>
<evidence type="ECO:0000313" key="4">
    <source>
        <dbReference type="Proteomes" id="UP000821866"/>
    </source>
</evidence>
<reference evidence="3" key="1">
    <citation type="journal article" date="2020" name="Cell">
        <title>Large-Scale Comparative Analyses of Tick Genomes Elucidate Their Genetic Diversity and Vector Capacities.</title>
        <authorList>
            <consortium name="Tick Genome and Microbiome Consortium (TIGMIC)"/>
            <person name="Jia N."/>
            <person name="Wang J."/>
            <person name="Shi W."/>
            <person name="Du L."/>
            <person name="Sun Y."/>
            <person name="Zhan W."/>
            <person name="Jiang J.F."/>
            <person name="Wang Q."/>
            <person name="Zhang B."/>
            <person name="Ji P."/>
            <person name="Bell-Sakyi L."/>
            <person name="Cui X.M."/>
            <person name="Yuan T.T."/>
            <person name="Jiang B.G."/>
            <person name="Yang W.F."/>
            <person name="Lam T.T."/>
            <person name="Chang Q.C."/>
            <person name="Ding S.J."/>
            <person name="Wang X.J."/>
            <person name="Zhu J.G."/>
            <person name="Ruan X.D."/>
            <person name="Zhao L."/>
            <person name="Wei J.T."/>
            <person name="Ye R.Z."/>
            <person name="Que T.C."/>
            <person name="Du C.H."/>
            <person name="Zhou Y.H."/>
            <person name="Cheng J.X."/>
            <person name="Dai P.F."/>
            <person name="Guo W.B."/>
            <person name="Han X.H."/>
            <person name="Huang E.J."/>
            <person name="Li L.F."/>
            <person name="Wei W."/>
            <person name="Gao Y.C."/>
            <person name="Liu J.Z."/>
            <person name="Shao H.Z."/>
            <person name="Wang X."/>
            <person name="Wang C.C."/>
            <person name="Yang T.C."/>
            <person name="Huo Q.B."/>
            <person name="Li W."/>
            <person name="Chen H.Y."/>
            <person name="Chen S.E."/>
            <person name="Zhou L.G."/>
            <person name="Ni X.B."/>
            <person name="Tian J.H."/>
            <person name="Sheng Y."/>
            <person name="Liu T."/>
            <person name="Pan Y.S."/>
            <person name="Xia L.Y."/>
            <person name="Li J."/>
            <person name="Zhao F."/>
            <person name="Cao W.C."/>
        </authorList>
    </citation>
    <scope>NUCLEOTIDE SEQUENCE</scope>
    <source>
        <strain evidence="3">Rmic-2018</strain>
    </source>
</reference>
<organism evidence="3 4">
    <name type="scientific">Rhipicephalus microplus</name>
    <name type="common">Cattle tick</name>
    <name type="synonym">Boophilus microplus</name>
    <dbReference type="NCBI Taxonomy" id="6941"/>
    <lineage>
        <taxon>Eukaryota</taxon>
        <taxon>Metazoa</taxon>
        <taxon>Ecdysozoa</taxon>
        <taxon>Arthropoda</taxon>
        <taxon>Chelicerata</taxon>
        <taxon>Arachnida</taxon>
        <taxon>Acari</taxon>
        <taxon>Parasitiformes</taxon>
        <taxon>Ixodida</taxon>
        <taxon>Ixodoidea</taxon>
        <taxon>Ixodidae</taxon>
        <taxon>Rhipicephalinae</taxon>
        <taxon>Rhipicephalus</taxon>
        <taxon>Boophilus</taxon>
    </lineage>
</organism>
<dbReference type="GO" id="GO:0008270">
    <property type="term" value="F:zinc ion binding"/>
    <property type="evidence" value="ECO:0007669"/>
    <property type="project" value="UniProtKB-KW"/>
</dbReference>
<dbReference type="PROSITE" id="PS50158">
    <property type="entry name" value="ZF_CCHC"/>
    <property type="match status" value="1"/>
</dbReference>
<feature type="domain" description="CCHC-type" evidence="2">
    <location>
        <begin position="32"/>
        <end position="47"/>
    </location>
</feature>
<dbReference type="AlphaFoldDB" id="A0A9J6EPV0"/>
<dbReference type="InterPro" id="IPR036875">
    <property type="entry name" value="Znf_CCHC_sf"/>
</dbReference>
<dbReference type="InterPro" id="IPR001878">
    <property type="entry name" value="Znf_CCHC"/>
</dbReference>
<name>A0A9J6EPV0_RHIMP</name>
<keyword evidence="1" id="KW-0862">Zinc</keyword>
<dbReference type="SUPFAM" id="SSF57756">
    <property type="entry name" value="Retrovirus zinc finger-like domains"/>
    <property type="match status" value="1"/>
</dbReference>
<keyword evidence="1" id="KW-0479">Metal-binding</keyword>
<dbReference type="GO" id="GO:0003676">
    <property type="term" value="F:nucleic acid binding"/>
    <property type="evidence" value="ECO:0007669"/>
    <property type="project" value="InterPro"/>
</dbReference>
<evidence type="ECO:0000313" key="3">
    <source>
        <dbReference type="EMBL" id="KAH8036189.1"/>
    </source>
</evidence>
<comment type="caution">
    <text evidence="3">The sequence shown here is derived from an EMBL/GenBank/DDBJ whole genome shotgun (WGS) entry which is preliminary data.</text>
</comment>
<dbReference type="Proteomes" id="UP000821866">
    <property type="component" value="Chromosome 11"/>
</dbReference>
<sequence length="103" mass="11710">MILFNGLKVLNYVNCGPIIYRCTLYKRQIDTCRNCGRVGHRQDVCPRPTDKVCDQCGHGPPGPDHACSAPKCALCGGVHVTGDRTCWSRYQVPYLVWCRRQRR</sequence>
<keyword evidence="1" id="KW-0863">Zinc-finger</keyword>
<dbReference type="Gene3D" id="4.10.60.10">
    <property type="entry name" value="Zinc finger, CCHC-type"/>
    <property type="match status" value="1"/>
</dbReference>